<organism evidence="3">
    <name type="scientific">Hydatigena taeniaeformis</name>
    <name type="common">Feline tapeworm</name>
    <name type="synonym">Taenia taeniaeformis</name>
    <dbReference type="NCBI Taxonomy" id="6205"/>
    <lineage>
        <taxon>Eukaryota</taxon>
        <taxon>Metazoa</taxon>
        <taxon>Spiralia</taxon>
        <taxon>Lophotrochozoa</taxon>
        <taxon>Platyhelminthes</taxon>
        <taxon>Cestoda</taxon>
        <taxon>Eucestoda</taxon>
        <taxon>Cyclophyllidea</taxon>
        <taxon>Taeniidae</taxon>
        <taxon>Hydatigera</taxon>
    </lineage>
</organism>
<name>A0A0R3WZM5_HYDTA</name>
<dbReference type="UniPathway" id="UPA00988"/>
<proteinExistence type="predicted"/>
<dbReference type="Gene3D" id="2.130.10.10">
    <property type="entry name" value="YVTN repeat-like/Quinoprotein amine dehydrogenase"/>
    <property type="match status" value="1"/>
</dbReference>
<protein>
    <submittedName>
        <fullName evidence="3">Elongator complex protein 4</fullName>
    </submittedName>
</protein>
<dbReference type="GO" id="GO:0031251">
    <property type="term" value="C:PAN complex"/>
    <property type="evidence" value="ECO:0007669"/>
    <property type="project" value="TreeGrafter"/>
</dbReference>
<dbReference type="EMBL" id="UYWX01020297">
    <property type="protein sequence ID" value="VDM30430.1"/>
    <property type="molecule type" value="Genomic_DNA"/>
</dbReference>
<reference evidence="1 2" key="2">
    <citation type="submission" date="2018-11" db="EMBL/GenBank/DDBJ databases">
        <authorList>
            <consortium name="Pathogen Informatics"/>
        </authorList>
    </citation>
    <scope>NUCLEOTIDE SEQUENCE [LARGE SCALE GENOMIC DNA]</scope>
</reference>
<dbReference type="Proteomes" id="UP000274429">
    <property type="component" value="Unassembled WGS sequence"/>
</dbReference>
<dbReference type="STRING" id="6205.A0A0R3WZM5"/>
<keyword evidence="2" id="KW-1185">Reference proteome</keyword>
<dbReference type="OrthoDB" id="6256867at2759"/>
<dbReference type="GO" id="GO:0033588">
    <property type="term" value="C:elongator holoenzyme complex"/>
    <property type="evidence" value="ECO:0007669"/>
    <property type="project" value="InterPro"/>
</dbReference>
<dbReference type="InterPro" id="IPR050785">
    <property type="entry name" value="PAN2-PAN3_catalytic_subunit"/>
</dbReference>
<evidence type="ECO:0000313" key="3">
    <source>
        <dbReference type="WBParaSite" id="TTAC_0000626101-mRNA-1"/>
    </source>
</evidence>
<dbReference type="InterPro" id="IPR027417">
    <property type="entry name" value="P-loop_NTPase"/>
</dbReference>
<dbReference type="GO" id="GO:0002098">
    <property type="term" value="P:tRNA wobble uridine modification"/>
    <property type="evidence" value="ECO:0007669"/>
    <property type="project" value="InterPro"/>
</dbReference>
<dbReference type="GO" id="GO:0000289">
    <property type="term" value="P:nuclear-transcribed mRNA poly(A) tail shortening"/>
    <property type="evidence" value="ECO:0007669"/>
    <property type="project" value="TreeGrafter"/>
</dbReference>
<accession>A0A0R3WZM5</accession>
<evidence type="ECO:0000313" key="2">
    <source>
        <dbReference type="Proteomes" id="UP000274429"/>
    </source>
</evidence>
<reference evidence="3" key="1">
    <citation type="submission" date="2016-04" db="UniProtKB">
        <authorList>
            <consortium name="WormBaseParasite"/>
        </authorList>
    </citation>
    <scope>IDENTIFICATION</scope>
</reference>
<dbReference type="SUPFAM" id="SSF50978">
    <property type="entry name" value="WD40 repeat-like"/>
    <property type="match status" value="1"/>
</dbReference>
<evidence type="ECO:0000313" key="1">
    <source>
        <dbReference type="EMBL" id="VDM30430.1"/>
    </source>
</evidence>
<dbReference type="PANTHER" id="PTHR15728:SF0">
    <property type="entry name" value="PAN2-PAN3 DEADENYLATION COMPLEX CATALYTIC SUBUNIT PAN2"/>
    <property type="match status" value="1"/>
</dbReference>
<dbReference type="InterPro" id="IPR015943">
    <property type="entry name" value="WD40/YVTN_repeat-like_dom_sf"/>
</dbReference>
<dbReference type="Pfam" id="PF05625">
    <property type="entry name" value="PAXNEB"/>
    <property type="match status" value="1"/>
</dbReference>
<dbReference type="GO" id="GO:0004535">
    <property type="term" value="F:poly(A)-specific ribonuclease activity"/>
    <property type="evidence" value="ECO:0007669"/>
    <property type="project" value="TreeGrafter"/>
</dbReference>
<gene>
    <name evidence="1" type="ORF">TTAC_LOCUS6246</name>
</gene>
<dbReference type="InterPro" id="IPR036322">
    <property type="entry name" value="WD40_repeat_dom_sf"/>
</dbReference>
<dbReference type="Gene3D" id="3.40.50.300">
    <property type="entry name" value="P-loop containing nucleotide triphosphate hydrolases"/>
    <property type="match status" value="1"/>
</dbReference>
<dbReference type="AlphaFoldDB" id="A0A0R3WZM5"/>
<sequence length="975" mass="107641">MSAFKKCEERRLSKAPPRHISGLKKLLNQDCFVTGSGLSEFDELIVEDVHRTYIRYFQKLFVTQGLVYHHHVCFISSLDRIQAFLMDVPGISHAGIEPSSADQLVIAWRYQNLSISNAAPLGVTKKSLSNQFDMTSNLDLAEFASVPTLASCELKINPFCSLEENLSKVLEHIEEVVRREKSAVCRIGNSVLFSVMDSIASPLWGRRPRNLQACLANFIVRLRLLLRYSFHVVYISVSKLALQESGAASSWMSYTDYAFEVTGFDGLEASGKVTANPVYEEYNGLLEVLKLPSVSRLNLEPITRPLTLEWAFKVKRKQFILKYLNLPPCISETASRSSTATSHPHRTAGANGGGADYCPIIRKKPLVLGKEMVPDDVVNDGGQFYNTGGYWMISSHPMNGVFPINRIVDIAFDACEELVWCVTATGQLTSFYGGTLEQYTTAPVIPVGSTVTDGSPQECELRSVFPSPRYTERIVYMLARNAIFAYSKFCRPIGYSTTEKMQALECMTACRGTPCATSPNDSADFDRFFCGGLQPEVFELDAVSGANWGSLIRTIHVGDEGAVSLKPFAFGLCAANTTGQVKIIDPRAVEGVVRSFEAHSGEISDMSILFDGFTLVTCGWSRKLNGSLRIDRLVNVSLFLPTKTDPFPYTISVTRNVYDLRFGRYQAPLSTVVDPSFLATVGPMQRIMVASQSGAFQPLEFEAPNLDPESMGNIMLDCYDRVVSFCVSSNAQCLLFGTEGGSIHLYSTSLDSCHFNHSSMQTEFASPFADGLIPATLDSLSQEEDYHLPVTGHHALSRMAGKKLMRIANAAVNATVAKETGYSFMRRAPLSSNYLERKRLFAFNHALSTAYQPIMDFDDTSAFTLSSVPFMLDPPVCNTAELAEWVCETTGIRRDGLTSDWPSDLCGEPNRPMRPVDPELLAKANNTGVVQKPPGMGPVWCPYDPTPVPTSDLELGSRRKKQLSYVQKMCQDGGP</sequence>
<dbReference type="InterPro" id="IPR008728">
    <property type="entry name" value="Elongator_complex_protein_4"/>
</dbReference>
<dbReference type="GO" id="GO:0000932">
    <property type="term" value="C:P-body"/>
    <property type="evidence" value="ECO:0007669"/>
    <property type="project" value="TreeGrafter"/>
</dbReference>
<dbReference type="WBParaSite" id="TTAC_0000626101-mRNA-1">
    <property type="protein sequence ID" value="TTAC_0000626101-mRNA-1"/>
    <property type="gene ID" value="TTAC_0000626101"/>
</dbReference>
<dbReference type="PANTHER" id="PTHR15728">
    <property type="entry name" value="DEADENYLATION COMPLEX CATALYTIC SUBUNIT PAN2"/>
    <property type="match status" value="1"/>
</dbReference>